<dbReference type="AlphaFoldDB" id="A0A918T4W3"/>
<dbReference type="PANTHER" id="PTHR43085">
    <property type="entry name" value="HEXOKINASE FAMILY MEMBER"/>
    <property type="match status" value="1"/>
</dbReference>
<evidence type="ECO:0000259" key="6">
    <source>
        <dbReference type="Pfam" id="PF00294"/>
    </source>
</evidence>
<dbReference type="EMBL" id="BMUL01000010">
    <property type="protein sequence ID" value="GHA93005.1"/>
    <property type="molecule type" value="Genomic_DNA"/>
</dbReference>
<protein>
    <submittedName>
        <fullName evidence="7">Ribokinase</fullName>
    </submittedName>
</protein>
<gene>
    <name evidence="7" type="ORF">GCM10010305_40930</name>
</gene>
<keyword evidence="8" id="KW-1185">Reference proteome</keyword>
<dbReference type="SUPFAM" id="SSF53613">
    <property type="entry name" value="Ribokinase-like"/>
    <property type="match status" value="1"/>
</dbReference>
<keyword evidence="5" id="KW-0067">ATP-binding</keyword>
<evidence type="ECO:0000313" key="7">
    <source>
        <dbReference type="EMBL" id="GHA93005.1"/>
    </source>
</evidence>
<dbReference type="Pfam" id="PF00294">
    <property type="entry name" value="PfkB"/>
    <property type="match status" value="1"/>
</dbReference>
<organism evidence="7 8">
    <name type="scientific">Streptomyces termitum</name>
    <dbReference type="NCBI Taxonomy" id="67368"/>
    <lineage>
        <taxon>Bacteria</taxon>
        <taxon>Bacillati</taxon>
        <taxon>Actinomycetota</taxon>
        <taxon>Actinomycetes</taxon>
        <taxon>Kitasatosporales</taxon>
        <taxon>Streptomycetaceae</taxon>
        <taxon>Streptomyces</taxon>
    </lineage>
</organism>
<comment type="similarity">
    <text evidence="1">Belongs to the carbohydrate kinase PfkB family.</text>
</comment>
<keyword evidence="4" id="KW-0418">Kinase</keyword>
<dbReference type="Gene3D" id="3.40.1190.20">
    <property type="match status" value="1"/>
</dbReference>
<dbReference type="InterPro" id="IPR050306">
    <property type="entry name" value="PfkB_Carbo_kinase"/>
</dbReference>
<dbReference type="PANTHER" id="PTHR43085:SF1">
    <property type="entry name" value="PSEUDOURIDINE KINASE-RELATED"/>
    <property type="match status" value="1"/>
</dbReference>
<evidence type="ECO:0000256" key="2">
    <source>
        <dbReference type="ARBA" id="ARBA00022679"/>
    </source>
</evidence>
<evidence type="ECO:0000313" key="8">
    <source>
        <dbReference type="Proteomes" id="UP000644020"/>
    </source>
</evidence>
<dbReference type="GO" id="GO:0016301">
    <property type="term" value="F:kinase activity"/>
    <property type="evidence" value="ECO:0007669"/>
    <property type="project" value="UniProtKB-KW"/>
</dbReference>
<dbReference type="InterPro" id="IPR011611">
    <property type="entry name" value="PfkB_dom"/>
</dbReference>
<sequence length="305" mass="30479">MSFLVIGECVADVVRAPGAADAVHPGGSPANVAFGLARLGRATTLLTQLADDPYGRILADHLTGAGVRLVIGGVPERTPSAVVTLDGHGRASYAFDIGWTLTAEEPPPAARPVRHVHLGSIGAAVAPGAGQVLALVRRLRPAATVSYDPNVRPALMGERAAAVARAEECAALADVVKASDEDLAWLYPGEPAEAVAARWLALGPALVLVTRGADGALAVTREHRAAVAAPAVAVADTVGAGDSFMSAVLDALAGTGRAGLAALGADRLAELLARASAAAAVTVSRAGARPPDRAELDAALGGAPA</sequence>
<dbReference type="Proteomes" id="UP000644020">
    <property type="component" value="Unassembled WGS sequence"/>
</dbReference>
<dbReference type="RefSeq" id="WP_189979448.1">
    <property type="nucleotide sequence ID" value="NZ_BMUL01000010.1"/>
</dbReference>
<reference evidence="7" key="2">
    <citation type="submission" date="2020-09" db="EMBL/GenBank/DDBJ databases">
        <authorList>
            <person name="Sun Q."/>
            <person name="Ohkuma M."/>
        </authorList>
    </citation>
    <scope>NUCLEOTIDE SEQUENCE</scope>
    <source>
        <strain evidence="7">JCM 4518</strain>
    </source>
</reference>
<reference evidence="7" key="1">
    <citation type="journal article" date="2014" name="Int. J. Syst. Evol. Microbiol.">
        <title>Complete genome sequence of Corynebacterium casei LMG S-19264T (=DSM 44701T), isolated from a smear-ripened cheese.</title>
        <authorList>
            <consortium name="US DOE Joint Genome Institute (JGI-PGF)"/>
            <person name="Walter F."/>
            <person name="Albersmeier A."/>
            <person name="Kalinowski J."/>
            <person name="Ruckert C."/>
        </authorList>
    </citation>
    <scope>NUCLEOTIDE SEQUENCE</scope>
    <source>
        <strain evidence="7">JCM 4518</strain>
    </source>
</reference>
<accession>A0A918T4W3</accession>
<name>A0A918T4W3_9ACTN</name>
<comment type="caution">
    <text evidence="7">The sequence shown here is derived from an EMBL/GenBank/DDBJ whole genome shotgun (WGS) entry which is preliminary data.</text>
</comment>
<evidence type="ECO:0000256" key="3">
    <source>
        <dbReference type="ARBA" id="ARBA00022741"/>
    </source>
</evidence>
<evidence type="ECO:0000256" key="1">
    <source>
        <dbReference type="ARBA" id="ARBA00010688"/>
    </source>
</evidence>
<keyword evidence="2" id="KW-0808">Transferase</keyword>
<dbReference type="InterPro" id="IPR029056">
    <property type="entry name" value="Ribokinase-like"/>
</dbReference>
<dbReference type="GO" id="GO:0005524">
    <property type="term" value="F:ATP binding"/>
    <property type="evidence" value="ECO:0007669"/>
    <property type="project" value="UniProtKB-KW"/>
</dbReference>
<evidence type="ECO:0000256" key="5">
    <source>
        <dbReference type="ARBA" id="ARBA00022840"/>
    </source>
</evidence>
<evidence type="ECO:0000256" key="4">
    <source>
        <dbReference type="ARBA" id="ARBA00022777"/>
    </source>
</evidence>
<feature type="domain" description="Carbohydrate kinase PfkB" evidence="6">
    <location>
        <begin position="5"/>
        <end position="291"/>
    </location>
</feature>
<proteinExistence type="inferred from homology"/>
<dbReference type="InterPro" id="IPR002173">
    <property type="entry name" value="Carboh/pur_kinase_PfkB_CS"/>
</dbReference>
<dbReference type="PROSITE" id="PS00584">
    <property type="entry name" value="PFKB_KINASES_2"/>
    <property type="match status" value="1"/>
</dbReference>
<dbReference type="CDD" id="cd01167">
    <property type="entry name" value="bac_FRK"/>
    <property type="match status" value="1"/>
</dbReference>
<keyword evidence="3" id="KW-0547">Nucleotide-binding</keyword>